<evidence type="ECO:0000313" key="4">
    <source>
        <dbReference type="Proteomes" id="UP000013858"/>
    </source>
</evidence>
<reference evidence="3 5" key="2">
    <citation type="submission" date="2013-03" db="EMBL/GenBank/DDBJ databases">
        <title>The Genome Sequence of Enterococcus haemoperoxidus BAA-382 (PacBio/Illumina hybrid assembly).</title>
        <authorList>
            <consortium name="The Broad Institute Genomics Platform"/>
            <consortium name="The Broad Institute Genome Sequencing Center for Infectious Disease"/>
            <person name="Earl A."/>
            <person name="Russ C."/>
            <person name="Gilmore M."/>
            <person name="Surin D."/>
            <person name="Walker B."/>
            <person name="Young S."/>
            <person name="Zeng Q."/>
            <person name="Gargeya S."/>
            <person name="Fitzgerald M."/>
            <person name="Haas B."/>
            <person name="Abouelleil A."/>
            <person name="Allen A.W."/>
            <person name="Alvarado L."/>
            <person name="Arachchi H.M."/>
            <person name="Berlin A.M."/>
            <person name="Chapman S.B."/>
            <person name="Gainer-Dewar J."/>
            <person name="Goldberg J."/>
            <person name="Griggs A."/>
            <person name="Gujja S."/>
            <person name="Hansen M."/>
            <person name="Howarth C."/>
            <person name="Imamovic A."/>
            <person name="Ireland A."/>
            <person name="Larimer J."/>
            <person name="McCowan C."/>
            <person name="Murphy C."/>
            <person name="Pearson M."/>
            <person name="Poon T.W."/>
            <person name="Priest M."/>
            <person name="Roberts A."/>
            <person name="Saif S."/>
            <person name="Shea T."/>
            <person name="Sisk P."/>
            <person name="Sykes S."/>
            <person name="Wortman J."/>
            <person name="Nusbaum C."/>
            <person name="Birren B."/>
        </authorList>
    </citation>
    <scope>NUCLEOTIDE SEQUENCE [LARGE SCALE GENOMIC DNA]</scope>
    <source>
        <strain evidence="3 5">ATCC BAA-382</strain>
    </source>
</reference>
<keyword evidence="5" id="KW-1185">Reference proteome</keyword>
<proteinExistence type="predicted"/>
<dbReference type="EMBL" id="ASVY01000002">
    <property type="protein sequence ID" value="EOT61283.1"/>
    <property type="molecule type" value="Genomic_DNA"/>
</dbReference>
<organism evidence="2 4">
    <name type="scientific">Enterococcus haemoperoxidus ATCC BAA-382</name>
    <dbReference type="NCBI Taxonomy" id="1158608"/>
    <lineage>
        <taxon>Bacteria</taxon>
        <taxon>Bacillati</taxon>
        <taxon>Bacillota</taxon>
        <taxon>Bacilli</taxon>
        <taxon>Lactobacillales</taxon>
        <taxon>Enterococcaceae</taxon>
        <taxon>Enterococcus</taxon>
    </lineage>
</organism>
<dbReference type="AlphaFoldDB" id="R2SZ65"/>
<dbReference type="RefSeq" id="WP_010762740.1">
    <property type="nucleotide sequence ID" value="NZ_KB946316.1"/>
</dbReference>
<protein>
    <recommendedName>
        <fullName evidence="6">C2H2-type domain-containing protein</fullName>
    </recommendedName>
</protein>
<sequence length="75" mass="8336">MKKFKGMFYFVALSLVLLAPIIPTENNTVEAAAGVTYGYKCKSCGFHVIGNKTIAQRHANAYRHSLTTYIYSMIA</sequence>
<evidence type="ECO:0000256" key="1">
    <source>
        <dbReference type="SAM" id="SignalP"/>
    </source>
</evidence>
<feature type="signal peptide" evidence="1">
    <location>
        <begin position="1"/>
        <end position="19"/>
    </location>
</feature>
<name>R2SZ65_9ENTE</name>
<evidence type="ECO:0008006" key="6">
    <source>
        <dbReference type="Google" id="ProtNLM"/>
    </source>
</evidence>
<dbReference type="EMBL" id="AJAR01000025">
    <property type="protein sequence ID" value="EOH93329.1"/>
    <property type="molecule type" value="Genomic_DNA"/>
</dbReference>
<accession>R2SZ65</accession>
<comment type="caution">
    <text evidence="2">The sequence shown here is derived from an EMBL/GenBank/DDBJ whole genome shotgun (WGS) entry which is preliminary data.</text>
</comment>
<dbReference type="Proteomes" id="UP000014197">
    <property type="component" value="Unassembled WGS sequence"/>
</dbReference>
<feature type="chain" id="PRO_5038696738" description="C2H2-type domain-containing protein" evidence="1">
    <location>
        <begin position="20"/>
        <end position="75"/>
    </location>
</feature>
<dbReference type="Proteomes" id="UP000013858">
    <property type="component" value="Unassembled WGS sequence"/>
</dbReference>
<evidence type="ECO:0000313" key="3">
    <source>
        <dbReference type="EMBL" id="EOT61283.1"/>
    </source>
</evidence>
<reference evidence="2 4" key="1">
    <citation type="submission" date="2013-02" db="EMBL/GenBank/DDBJ databases">
        <title>The Genome Sequence of Enterococcus haemoperoxidus BAA-382.</title>
        <authorList>
            <consortium name="The Broad Institute Genome Sequencing Platform"/>
            <consortium name="The Broad Institute Genome Sequencing Center for Infectious Disease"/>
            <person name="Earl A.M."/>
            <person name="Gilmore M.S."/>
            <person name="Lebreton F."/>
            <person name="Walker B."/>
            <person name="Young S.K."/>
            <person name="Zeng Q."/>
            <person name="Gargeya S."/>
            <person name="Fitzgerald M."/>
            <person name="Haas B."/>
            <person name="Abouelleil A."/>
            <person name="Alvarado L."/>
            <person name="Arachchi H.M."/>
            <person name="Berlin A.M."/>
            <person name="Chapman S.B."/>
            <person name="Dewar J."/>
            <person name="Goldberg J."/>
            <person name="Griggs A."/>
            <person name="Gujja S."/>
            <person name="Hansen M."/>
            <person name="Howarth C."/>
            <person name="Imamovic A."/>
            <person name="Larimer J."/>
            <person name="McCowan C."/>
            <person name="Murphy C."/>
            <person name="Neiman D."/>
            <person name="Pearson M."/>
            <person name="Priest M."/>
            <person name="Roberts A."/>
            <person name="Saif S."/>
            <person name="Shea T."/>
            <person name="Sisk P."/>
            <person name="Sykes S."/>
            <person name="Wortman J."/>
            <person name="Nusbaum C."/>
            <person name="Birren B."/>
        </authorList>
    </citation>
    <scope>NUCLEOTIDE SEQUENCE [LARGE SCALE GENOMIC DNA]</scope>
    <source>
        <strain evidence="2 4">ATCC BAA-382</strain>
    </source>
</reference>
<evidence type="ECO:0000313" key="2">
    <source>
        <dbReference type="EMBL" id="EOH93329.1"/>
    </source>
</evidence>
<keyword evidence="1" id="KW-0732">Signal</keyword>
<gene>
    <name evidence="3" type="ORF">I583_00261</name>
    <name evidence="2" type="ORF">UAW_02577</name>
</gene>
<evidence type="ECO:0000313" key="5">
    <source>
        <dbReference type="Proteomes" id="UP000014197"/>
    </source>
</evidence>